<dbReference type="Gene3D" id="3.90.810.10">
    <property type="entry name" value="CRIB domain"/>
    <property type="match status" value="1"/>
</dbReference>
<dbReference type="PROSITE" id="PS50229">
    <property type="entry name" value="WH1"/>
    <property type="match status" value="1"/>
</dbReference>
<feature type="compositionally biased region" description="Pro residues" evidence="8">
    <location>
        <begin position="285"/>
        <end position="300"/>
    </location>
</feature>
<keyword evidence="4" id="KW-0597">Phosphoprotein</keyword>
<dbReference type="SMART" id="SM00461">
    <property type="entry name" value="WH1"/>
    <property type="match status" value="1"/>
</dbReference>
<dbReference type="Pfam" id="PF00786">
    <property type="entry name" value="PBD"/>
    <property type="match status" value="1"/>
</dbReference>
<dbReference type="CDD" id="cd00132">
    <property type="entry name" value="CRIB"/>
    <property type="match status" value="1"/>
</dbReference>
<dbReference type="EMBL" id="NCKU01002496">
    <property type="protein sequence ID" value="RWS09452.1"/>
    <property type="molecule type" value="Genomic_DNA"/>
</dbReference>
<organism evidence="12 13">
    <name type="scientific">Dinothrombium tinctorium</name>
    <dbReference type="NCBI Taxonomy" id="1965070"/>
    <lineage>
        <taxon>Eukaryota</taxon>
        <taxon>Metazoa</taxon>
        <taxon>Ecdysozoa</taxon>
        <taxon>Arthropoda</taxon>
        <taxon>Chelicerata</taxon>
        <taxon>Arachnida</taxon>
        <taxon>Acari</taxon>
        <taxon>Acariformes</taxon>
        <taxon>Trombidiformes</taxon>
        <taxon>Prostigmata</taxon>
        <taxon>Anystina</taxon>
        <taxon>Parasitengona</taxon>
        <taxon>Trombidioidea</taxon>
        <taxon>Trombidiidae</taxon>
        <taxon>Dinothrombium</taxon>
    </lineage>
</organism>
<evidence type="ECO:0000256" key="5">
    <source>
        <dbReference type="ARBA" id="ARBA00022737"/>
    </source>
</evidence>
<dbReference type="InterPro" id="IPR003124">
    <property type="entry name" value="WH2_dom"/>
</dbReference>
<dbReference type="PROSITE" id="PS51082">
    <property type="entry name" value="WH2"/>
    <property type="match status" value="2"/>
</dbReference>
<dbReference type="InterPro" id="IPR036936">
    <property type="entry name" value="CRIB_dom_sf"/>
</dbReference>
<keyword evidence="3" id="KW-0963">Cytoplasm</keyword>
<dbReference type="InterPro" id="IPR011026">
    <property type="entry name" value="WAS_C"/>
</dbReference>
<keyword evidence="7" id="KW-0539">Nucleus</keyword>
<keyword evidence="6" id="KW-0206">Cytoskeleton</keyword>
<evidence type="ECO:0000313" key="13">
    <source>
        <dbReference type="Proteomes" id="UP000285301"/>
    </source>
</evidence>
<feature type="compositionally biased region" description="Basic residues" evidence="8">
    <location>
        <begin position="187"/>
        <end position="198"/>
    </location>
</feature>
<dbReference type="SMART" id="SM00246">
    <property type="entry name" value="WH2"/>
    <property type="match status" value="2"/>
</dbReference>
<feature type="compositionally biased region" description="Polar residues" evidence="8">
    <location>
        <begin position="146"/>
        <end position="179"/>
    </location>
</feature>
<dbReference type="Gene3D" id="2.30.29.30">
    <property type="entry name" value="Pleckstrin-homology domain (PH domain)/Phosphotyrosine-binding domain (PTB)"/>
    <property type="match status" value="1"/>
</dbReference>
<evidence type="ECO:0000259" key="9">
    <source>
        <dbReference type="PROSITE" id="PS50108"/>
    </source>
</evidence>
<evidence type="ECO:0000256" key="3">
    <source>
        <dbReference type="ARBA" id="ARBA00022490"/>
    </source>
</evidence>
<dbReference type="InterPro" id="IPR000095">
    <property type="entry name" value="CRIB_dom"/>
</dbReference>
<feature type="region of interest" description="Disordered" evidence="8">
    <location>
        <begin position="272"/>
        <end position="310"/>
    </location>
</feature>
<feature type="compositionally biased region" description="Basic and acidic residues" evidence="8">
    <location>
        <begin position="331"/>
        <end position="341"/>
    </location>
</feature>
<evidence type="ECO:0000256" key="4">
    <source>
        <dbReference type="ARBA" id="ARBA00022553"/>
    </source>
</evidence>
<sequence length="419" mass="47554">MERRVENQPSLLLNGDENNLVFNLLSKRCVTLATAVVQLLTTEPPIHSKWTKRATGVVCFVRDAAKRSYFIRVFDIDNKKQCVWQQEIYTTFEYKTPREYFHTFEADDCMAGLNFANEREADFFREAVEKKLREREQRRLEKRIRNQQNNNGVPLQPIHSSNILPNPTVSPLSQNSFASKRNYEKNKGKKDKKRKNKLRKEDISQPTDFKHITHIGWDPVTGFDKTISYGNLQEFFKLANVSDKELEDEETRTFIYDFIHQNGGIDRAIEEVQKSKKQNVSQPSMQPPHHPPPPLPPAPPSANAGFKSQMPLRTDGRSALLEQIRQGTKLNHVDPETDSIKSDGSSNGGGRDALMQEIRQGVQLKSVETNAHEKAPPPSPGGIAGALAKALEARSRAIQQTDESSSSSDSEIDDDEWDD</sequence>
<dbReference type="Proteomes" id="UP000285301">
    <property type="component" value="Unassembled WGS sequence"/>
</dbReference>
<evidence type="ECO:0000256" key="6">
    <source>
        <dbReference type="ARBA" id="ARBA00023212"/>
    </source>
</evidence>
<dbReference type="PANTHER" id="PTHR11202:SF36">
    <property type="entry name" value="ACTIN NUCLEATION-PROMOTING FACTOR WASL"/>
    <property type="match status" value="1"/>
</dbReference>
<dbReference type="SUPFAM" id="SSF50729">
    <property type="entry name" value="PH domain-like"/>
    <property type="match status" value="1"/>
</dbReference>
<feature type="region of interest" description="Disordered" evidence="8">
    <location>
        <begin position="328"/>
        <end position="419"/>
    </location>
</feature>
<dbReference type="SMART" id="SM00285">
    <property type="entry name" value="PBD"/>
    <property type="match status" value="1"/>
</dbReference>
<comment type="subcellular location">
    <subcellularLocation>
        <location evidence="2">Cytoplasm</location>
        <location evidence="2">Cytoskeleton</location>
    </subcellularLocation>
    <subcellularLocation>
        <location evidence="1">Nucleus</location>
    </subcellularLocation>
</comment>
<dbReference type="InterPro" id="IPR000697">
    <property type="entry name" value="WH1/EVH1_dom"/>
</dbReference>
<keyword evidence="5" id="KW-0677">Repeat</keyword>
<evidence type="ECO:0000256" key="8">
    <source>
        <dbReference type="SAM" id="MobiDB-lite"/>
    </source>
</evidence>
<keyword evidence="13" id="KW-1185">Reference proteome</keyword>
<comment type="caution">
    <text evidence="12">The sequence shown here is derived from an EMBL/GenBank/DDBJ whole genome shotgun (WGS) entry which is preliminary data.</text>
</comment>
<evidence type="ECO:0000256" key="1">
    <source>
        <dbReference type="ARBA" id="ARBA00004123"/>
    </source>
</evidence>
<feature type="domain" description="WH2" evidence="11">
    <location>
        <begin position="316"/>
        <end position="333"/>
    </location>
</feature>
<evidence type="ECO:0000259" key="11">
    <source>
        <dbReference type="PROSITE" id="PS51082"/>
    </source>
</evidence>
<dbReference type="GO" id="GO:0005634">
    <property type="term" value="C:nucleus"/>
    <property type="evidence" value="ECO:0007669"/>
    <property type="project" value="UniProtKB-SubCell"/>
</dbReference>
<dbReference type="STRING" id="1965070.A0A3S3PC06"/>
<dbReference type="Pfam" id="PF02205">
    <property type="entry name" value="WH2"/>
    <property type="match status" value="2"/>
</dbReference>
<protein>
    <submittedName>
        <fullName evidence="12">Neural Wiskott-Aldrich syndrome protein-like protein</fullName>
    </submittedName>
</protein>
<dbReference type="FunFam" id="2.30.29.30:FF:000130">
    <property type="entry name" value="neural Wiskott-Aldrich syndrome protein"/>
    <property type="match status" value="1"/>
</dbReference>
<dbReference type="PANTHER" id="PTHR11202">
    <property type="entry name" value="SPROUTY-RELATED, EVH1 DOMAIN-CONTAINING PROTEIN FAMILY MEMBER"/>
    <property type="match status" value="1"/>
</dbReference>
<dbReference type="AlphaFoldDB" id="A0A3S3PC06"/>
<dbReference type="SUPFAM" id="SSF47912">
    <property type="entry name" value="Wiscott-Aldrich syndrome protein, WASP, C-terminal domain"/>
    <property type="match status" value="2"/>
</dbReference>
<feature type="domain" description="CRIB" evidence="9">
    <location>
        <begin position="203"/>
        <end position="216"/>
    </location>
</feature>
<dbReference type="InterPro" id="IPR011993">
    <property type="entry name" value="PH-like_dom_sf"/>
</dbReference>
<proteinExistence type="predicted"/>
<dbReference type="OrthoDB" id="8963340at2759"/>
<dbReference type="GO" id="GO:0003779">
    <property type="term" value="F:actin binding"/>
    <property type="evidence" value="ECO:0007669"/>
    <property type="project" value="InterPro"/>
</dbReference>
<dbReference type="PROSITE" id="PS50108">
    <property type="entry name" value="CRIB"/>
    <property type="match status" value="1"/>
</dbReference>
<feature type="domain" description="WH2" evidence="11">
    <location>
        <begin position="350"/>
        <end position="367"/>
    </location>
</feature>
<dbReference type="GO" id="GO:0007015">
    <property type="term" value="P:actin filament organization"/>
    <property type="evidence" value="ECO:0007669"/>
    <property type="project" value="InterPro"/>
</dbReference>
<evidence type="ECO:0000256" key="7">
    <source>
        <dbReference type="ARBA" id="ARBA00023242"/>
    </source>
</evidence>
<accession>A0A3S3PC06</accession>
<evidence type="ECO:0000256" key="2">
    <source>
        <dbReference type="ARBA" id="ARBA00004245"/>
    </source>
</evidence>
<dbReference type="GO" id="GO:0005856">
    <property type="term" value="C:cytoskeleton"/>
    <property type="evidence" value="ECO:0007669"/>
    <property type="project" value="UniProtKB-SubCell"/>
</dbReference>
<dbReference type="InterPro" id="IPR033927">
    <property type="entry name" value="WASPfam_EVH1"/>
</dbReference>
<dbReference type="CDD" id="cd01205">
    <property type="entry name" value="EVH1_WASP-like"/>
    <property type="match status" value="1"/>
</dbReference>
<dbReference type="Gene3D" id="6.10.280.150">
    <property type="match status" value="1"/>
</dbReference>
<gene>
    <name evidence="12" type="ORF">B4U79_10252</name>
</gene>
<evidence type="ECO:0000313" key="12">
    <source>
        <dbReference type="EMBL" id="RWS09452.1"/>
    </source>
</evidence>
<dbReference type="CDD" id="cd21762">
    <property type="entry name" value="WH2"/>
    <property type="match status" value="1"/>
</dbReference>
<name>A0A3S3PC06_9ACAR</name>
<feature type="compositionally biased region" description="Acidic residues" evidence="8">
    <location>
        <begin position="410"/>
        <end position="419"/>
    </location>
</feature>
<reference evidence="12 13" key="1">
    <citation type="journal article" date="2018" name="Gigascience">
        <title>Genomes of trombidid mites reveal novel predicted allergens and laterally-transferred genes associated with secondary metabolism.</title>
        <authorList>
            <person name="Dong X."/>
            <person name="Chaisiri K."/>
            <person name="Xia D."/>
            <person name="Armstrong S.D."/>
            <person name="Fang Y."/>
            <person name="Donnelly M.J."/>
            <person name="Kadowaki T."/>
            <person name="McGarry J.W."/>
            <person name="Darby A.C."/>
            <person name="Makepeace B.L."/>
        </authorList>
    </citation>
    <scope>NUCLEOTIDE SEQUENCE [LARGE SCALE GENOMIC DNA]</scope>
    <source>
        <strain evidence="12">UoL-WK</strain>
    </source>
</reference>
<dbReference type="Pfam" id="PF00568">
    <property type="entry name" value="WH1"/>
    <property type="match status" value="1"/>
</dbReference>
<evidence type="ECO:0000259" key="10">
    <source>
        <dbReference type="PROSITE" id="PS50229"/>
    </source>
</evidence>
<feature type="domain" description="WH1" evidence="10">
    <location>
        <begin position="24"/>
        <end position="135"/>
    </location>
</feature>
<feature type="region of interest" description="Disordered" evidence="8">
    <location>
        <begin position="142"/>
        <end position="205"/>
    </location>
</feature>